<evidence type="ECO:0000313" key="3">
    <source>
        <dbReference type="EMBL" id="MBB3064760.1"/>
    </source>
</evidence>
<proteinExistence type="predicted"/>
<keyword evidence="1" id="KW-0472">Membrane</keyword>
<feature type="signal peptide" evidence="2">
    <location>
        <begin position="1"/>
        <end position="18"/>
    </location>
</feature>
<reference evidence="3 4" key="1">
    <citation type="submission" date="2020-08" db="EMBL/GenBank/DDBJ databases">
        <title>Genomic Encyclopedia of Type Strains, Phase III (KMG-III): the genomes of soil and plant-associated and newly described type strains.</title>
        <authorList>
            <person name="Whitman W."/>
        </authorList>
    </citation>
    <scope>NUCLEOTIDE SEQUENCE [LARGE SCALE GENOMIC DNA]</scope>
    <source>
        <strain evidence="3 4">CECT 8803</strain>
    </source>
</reference>
<keyword evidence="1" id="KW-0812">Transmembrane</keyword>
<feature type="transmembrane region" description="Helical" evidence="1">
    <location>
        <begin position="45"/>
        <end position="69"/>
    </location>
</feature>
<dbReference type="Proteomes" id="UP000581135">
    <property type="component" value="Unassembled WGS sequence"/>
</dbReference>
<evidence type="ECO:0000313" key="4">
    <source>
        <dbReference type="Proteomes" id="UP000581135"/>
    </source>
</evidence>
<dbReference type="PROSITE" id="PS51257">
    <property type="entry name" value="PROKAR_LIPOPROTEIN"/>
    <property type="match status" value="1"/>
</dbReference>
<dbReference type="EMBL" id="JACHXA010000002">
    <property type="protein sequence ID" value="MBB3064760.1"/>
    <property type="molecule type" value="Genomic_DNA"/>
</dbReference>
<keyword evidence="4" id="KW-1185">Reference proteome</keyword>
<organism evidence="3 4">
    <name type="scientific">Limibacillus halophilus</name>
    <dbReference type="NCBI Taxonomy" id="1579333"/>
    <lineage>
        <taxon>Bacteria</taxon>
        <taxon>Pseudomonadati</taxon>
        <taxon>Pseudomonadota</taxon>
        <taxon>Alphaproteobacteria</taxon>
        <taxon>Rhodospirillales</taxon>
        <taxon>Rhodovibrionaceae</taxon>
        <taxon>Limibacillus</taxon>
    </lineage>
</organism>
<dbReference type="RefSeq" id="WP_183415556.1">
    <property type="nucleotide sequence ID" value="NZ_JACHXA010000002.1"/>
</dbReference>
<keyword evidence="2" id="KW-0732">Signal</keyword>
<keyword evidence="1" id="KW-1133">Transmembrane helix</keyword>
<name>A0A839SSR9_9PROT</name>
<evidence type="ECO:0000256" key="1">
    <source>
        <dbReference type="SAM" id="Phobius"/>
    </source>
</evidence>
<protein>
    <submittedName>
        <fullName evidence="3">Gas vesicle protein</fullName>
    </submittedName>
</protein>
<comment type="caution">
    <text evidence="3">The sequence shown here is derived from an EMBL/GenBank/DDBJ whole genome shotgun (WGS) entry which is preliminary data.</text>
</comment>
<sequence>MKRIATVGLMVAALGLSACSGLNTKEQRMLSGGAIGAGTGAAATVITGGCVACGAVVGGAIGTAAGYLYHEGKSN</sequence>
<accession>A0A839SSR9</accession>
<feature type="chain" id="PRO_5032294335" evidence="2">
    <location>
        <begin position="19"/>
        <end position="75"/>
    </location>
</feature>
<dbReference type="AlphaFoldDB" id="A0A839SSR9"/>
<gene>
    <name evidence="3" type="ORF">FHR98_001032</name>
</gene>
<evidence type="ECO:0000256" key="2">
    <source>
        <dbReference type="SAM" id="SignalP"/>
    </source>
</evidence>